<reference evidence="2" key="2">
    <citation type="submission" date="2024-04" db="EMBL/GenBank/DDBJ databases">
        <authorList>
            <person name="Chen Y."/>
            <person name="Shah S."/>
            <person name="Dougan E. K."/>
            <person name="Thang M."/>
            <person name="Chan C."/>
        </authorList>
    </citation>
    <scope>NUCLEOTIDE SEQUENCE [LARGE SCALE GENOMIC DNA]</scope>
</reference>
<accession>A0A9P1FVB6</accession>
<dbReference type="EMBL" id="CAMXCT010001376">
    <property type="protein sequence ID" value="CAI3989496.1"/>
    <property type="molecule type" value="Genomic_DNA"/>
</dbReference>
<protein>
    <submittedName>
        <fullName evidence="1">Uncharacterized protein</fullName>
    </submittedName>
</protein>
<comment type="caution">
    <text evidence="1">The sequence shown here is derived from an EMBL/GenBank/DDBJ whole genome shotgun (WGS) entry which is preliminary data.</text>
</comment>
<proteinExistence type="predicted"/>
<feature type="non-terminal residue" evidence="1">
    <location>
        <position position="211"/>
    </location>
</feature>
<name>A0A9P1FVB6_9DINO</name>
<keyword evidence="3" id="KW-1185">Reference proteome</keyword>
<gene>
    <name evidence="1" type="ORF">C1SCF055_LOCUS16569</name>
</gene>
<evidence type="ECO:0000313" key="3">
    <source>
        <dbReference type="Proteomes" id="UP001152797"/>
    </source>
</evidence>
<dbReference type="EMBL" id="CAMXCT030001376">
    <property type="protein sequence ID" value="CAL4776808.1"/>
    <property type="molecule type" value="Genomic_DNA"/>
</dbReference>
<reference evidence="1" key="1">
    <citation type="submission" date="2022-10" db="EMBL/GenBank/DDBJ databases">
        <authorList>
            <person name="Chen Y."/>
            <person name="Dougan E. K."/>
            <person name="Chan C."/>
            <person name="Rhodes N."/>
            <person name="Thang M."/>
        </authorList>
    </citation>
    <scope>NUCLEOTIDE SEQUENCE</scope>
</reference>
<dbReference type="AlphaFoldDB" id="A0A9P1FVB6"/>
<evidence type="ECO:0000313" key="1">
    <source>
        <dbReference type="EMBL" id="CAI3989496.1"/>
    </source>
</evidence>
<evidence type="ECO:0000313" key="2">
    <source>
        <dbReference type="EMBL" id="CAL1142871.1"/>
    </source>
</evidence>
<dbReference type="Proteomes" id="UP001152797">
    <property type="component" value="Unassembled WGS sequence"/>
</dbReference>
<dbReference type="EMBL" id="CAMXCT020001376">
    <property type="protein sequence ID" value="CAL1142871.1"/>
    <property type="molecule type" value="Genomic_DNA"/>
</dbReference>
<organism evidence="1">
    <name type="scientific">Cladocopium goreaui</name>
    <dbReference type="NCBI Taxonomy" id="2562237"/>
    <lineage>
        <taxon>Eukaryota</taxon>
        <taxon>Sar</taxon>
        <taxon>Alveolata</taxon>
        <taxon>Dinophyceae</taxon>
        <taxon>Suessiales</taxon>
        <taxon>Symbiodiniaceae</taxon>
        <taxon>Cladocopium</taxon>
    </lineage>
</organism>
<sequence length="211" mass="22183">MLKKACLGIRIDLPRQLEEIVPFFSKLEVRDLPRVSAACQHHGVPSFEKFCVNQAPQLEVCQLAQPAPIAPSPSVASVPVAPVAAPAVPRLCPPVAPEGPPRKKAKLPGPISTKARLSGPISAKPVPPKAMPHVSKNLCEQLRGVLRTVYFGDKFVDFTGGMDLGLGPAAFAAGYTATPEEAKASTEALLKLAAPSGILARSALVGNEDIF</sequence>